<keyword evidence="8 14" id="KW-0479">Metal-binding</keyword>
<feature type="domain" description="Radical SAM core" evidence="16">
    <location>
        <begin position="105"/>
        <end position="328"/>
    </location>
</feature>
<feature type="modified residue" description="N6-(pyridoxal phosphate)lysine" evidence="15">
    <location>
        <position position="331"/>
    </location>
</feature>
<dbReference type="SUPFAM" id="SSF102114">
    <property type="entry name" value="Radical SAM enzymes"/>
    <property type="match status" value="1"/>
</dbReference>
<evidence type="ECO:0000256" key="9">
    <source>
        <dbReference type="ARBA" id="ARBA00022898"/>
    </source>
</evidence>
<organism evidence="17 18">
    <name type="scientific">Marinagarivorans cellulosilyticus</name>
    <dbReference type="NCBI Taxonomy" id="2721545"/>
    <lineage>
        <taxon>Bacteria</taxon>
        <taxon>Pseudomonadati</taxon>
        <taxon>Pseudomonadota</taxon>
        <taxon>Gammaproteobacteria</taxon>
        <taxon>Cellvibrionales</taxon>
        <taxon>Cellvibrionaceae</taxon>
        <taxon>Marinagarivorans</taxon>
    </lineage>
</organism>
<comment type="similarity">
    <text evidence="4">Belongs to the radical SAM superfamily. KamA family.</text>
</comment>
<dbReference type="SFLD" id="SFLDF00314">
    <property type="entry name" value="L-lysine_2_3-aminomutase_(yjeK"/>
    <property type="match status" value="1"/>
</dbReference>
<evidence type="ECO:0000256" key="12">
    <source>
        <dbReference type="ARBA" id="ARBA00023235"/>
    </source>
</evidence>
<sequence>MIPRTQQAAYTPSWQDELKNLITCPKALFEALELPVEHLASAYKGEALFSVRVTRPFLARMQKGDLNDPLLLQILPVQAENKEIDGYSDDPLAEHQHNPTQGVIHKYHGRVLLIAAGQCAINCRYCFRRNFDYQSNNPSRTQWLESLDYIRQNTTINEVILSGGDPLVLGDSQLNWLIDQIEGISHITRIRFHSRLPIVLPQRITTAFINKLTSSRLNPIVVIHCNHPNEIDDDVREALCKIKQAGITLLNQSVLLAGINDTSDTLVELSEQLFDAGALPYYLHLMDKVKGAAHFDLPEKRAVAIHQEMQAALPGFLVPKLVREIPHKPNKTSIF</sequence>
<keyword evidence="6 14" id="KW-0004">4Fe-4S</keyword>
<evidence type="ECO:0000256" key="10">
    <source>
        <dbReference type="ARBA" id="ARBA00023004"/>
    </source>
</evidence>
<feature type="binding site" evidence="14">
    <location>
        <position position="119"/>
    </location>
    <ligand>
        <name>[4Fe-4S] cluster</name>
        <dbReference type="ChEBI" id="CHEBI:49883"/>
        <note>4Fe-4S-S-AdoMet</note>
    </ligand>
</feature>
<comment type="catalytic activity">
    <reaction evidence="1">
        <text>L-lysine = D-beta-lysine</text>
        <dbReference type="Rhea" id="RHEA:44148"/>
        <dbReference type="ChEBI" id="CHEBI:32551"/>
        <dbReference type="ChEBI" id="CHEBI:84138"/>
    </reaction>
</comment>
<dbReference type="SFLD" id="SFLDS00029">
    <property type="entry name" value="Radical_SAM"/>
    <property type="match status" value="1"/>
</dbReference>
<evidence type="ECO:0000256" key="14">
    <source>
        <dbReference type="PIRSR" id="PIRSR004911-1"/>
    </source>
</evidence>
<comment type="cofactor">
    <cofactor evidence="2 15">
        <name>pyridoxal 5'-phosphate</name>
        <dbReference type="ChEBI" id="CHEBI:597326"/>
    </cofactor>
</comment>
<protein>
    <recommendedName>
        <fullName evidence="5">L-lysine 2,3-aminomutase</fullName>
    </recommendedName>
    <alternativeName>
        <fullName evidence="13">EF-P post-translational modification enzyme B</fullName>
    </alternativeName>
</protein>
<dbReference type="PANTHER" id="PTHR30538">
    <property type="entry name" value="LYSINE 2,3-AMINOMUTASE-RELATED"/>
    <property type="match status" value="1"/>
</dbReference>
<evidence type="ECO:0000313" key="17">
    <source>
        <dbReference type="EMBL" id="BCD98255.1"/>
    </source>
</evidence>
<dbReference type="SFLD" id="SFLDG01070">
    <property type="entry name" value="PLP-dependent"/>
    <property type="match status" value="1"/>
</dbReference>
<keyword evidence="18" id="KW-1185">Reference proteome</keyword>
<dbReference type="GO" id="GO:0016853">
    <property type="term" value="F:isomerase activity"/>
    <property type="evidence" value="ECO:0007669"/>
    <property type="project" value="UniProtKB-KW"/>
</dbReference>
<dbReference type="KEGG" id="marq:MARGE09_P2456"/>
<dbReference type="AlphaFoldDB" id="A0AAN1WIN6"/>
<keyword evidence="7" id="KW-0949">S-adenosyl-L-methionine</keyword>
<dbReference type="Proteomes" id="UP001320119">
    <property type="component" value="Chromosome"/>
</dbReference>
<dbReference type="InterPro" id="IPR022462">
    <property type="entry name" value="EpmB"/>
</dbReference>
<evidence type="ECO:0000256" key="6">
    <source>
        <dbReference type="ARBA" id="ARBA00022485"/>
    </source>
</evidence>
<accession>A0AAN1WIN6</accession>
<keyword evidence="11 14" id="KW-0411">Iron-sulfur</keyword>
<feature type="binding site" evidence="14">
    <location>
        <position position="123"/>
    </location>
    <ligand>
        <name>[4Fe-4S] cluster</name>
        <dbReference type="ChEBI" id="CHEBI:49883"/>
        <note>4Fe-4S-S-AdoMet</note>
    </ligand>
</feature>
<keyword evidence="12" id="KW-0413">Isomerase</keyword>
<evidence type="ECO:0000256" key="13">
    <source>
        <dbReference type="ARBA" id="ARBA00030756"/>
    </source>
</evidence>
<evidence type="ECO:0000256" key="7">
    <source>
        <dbReference type="ARBA" id="ARBA00022691"/>
    </source>
</evidence>
<proteinExistence type="inferred from homology"/>
<dbReference type="EMBL" id="AP023086">
    <property type="protein sequence ID" value="BCD98255.1"/>
    <property type="molecule type" value="Genomic_DNA"/>
</dbReference>
<keyword evidence="10" id="KW-0408">Iron</keyword>
<name>A0AAN1WIN6_9GAMM</name>
<dbReference type="InterPro" id="IPR007197">
    <property type="entry name" value="rSAM"/>
</dbReference>
<dbReference type="InterPro" id="IPR003739">
    <property type="entry name" value="Lys_aminomutase/Glu_NH3_mut"/>
</dbReference>
<dbReference type="PIRSF" id="PIRSF004911">
    <property type="entry name" value="DUF160"/>
    <property type="match status" value="1"/>
</dbReference>
<evidence type="ECO:0000256" key="1">
    <source>
        <dbReference type="ARBA" id="ARBA00001352"/>
    </source>
</evidence>
<gene>
    <name evidence="17" type="ORF">MARGE09_P2456</name>
</gene>
<dbReference type="GO" id="GO:0046872">
    <property type="term" value="F:metal ion binding"/>
    <property type="evidence" value="ECO:0007669"/>
    <property type="project" value="UniProtKB-KW"/>
</dbReference>
<dbReference type="CDD" id="cd01335">
    <property type="entry name" value="Radical_SAM"/>
    <property type="match status" value="1"/>
</dbReference>
<dbReference type="Gene3D" id="3.20.20.70">
    <property type="entry name" value="Aldolase class I"/>
    <property type="match status" value="1"/>
</dbReference>
<evidence type="ECO:0000256" key="2">
    <source>
        <dbReference type="ARBA" id="ARBA00001933"/>
    </source>
</evidence>
<evidence type="ECO:0000256" key="11">
    <source>
        <dbReference type="ARBA" id="ARBA00023014"/>
    </source>
</evidence>
<evidence type="ECO:0000256" key="5">
    <source>
        <dbReference type="ARBA" id="ARBA00022363"/>
    </source>
</evidence>
<dbReference type="PANTHER" id="PTHR30538:SF1">
    <property type="entry name" value="L-LYSINE 2,3-AMINOMUTASE"/>
    <property type="match status" value="1"/>
</dbReference>
<evidence type="ECO:0000256" key="4">
    <source>
        <dbReference type="ARBA" id="ARBA00008703"/>
    </source>
</evidence>
<dbReference type="InterPro" id="IPR058240">
    <property type="entry name" value="rSAM_sf"/>
</dbReference>
<dbReference type="GO" id="GO:0051539">
    <property type="term" value="F:4 iron, 4 sulfur cluster binding"/>
    <property type="evidence" value="ECO:0007669"/>
    <property type="project" value="UniProtKB-KW"/>
</dbReference>
<dbReference type="RefSeq" id="WP_236982486.1">
    <property type="nucleotide sequence ID" value="NZ_AP023086.1"/>
</dbReference>
<dbReference type="PROSITE" id="PS51918">
    <property type="entry name" value="RADICAL_SAM"/>
    <property type="match status" value="1"/>
</dbReference>
<evidence type="ECO:0000313" key="18">
    <source>
        <dbReference type="Proteomes" id="UP001320119"/>
    </source>
</evidence>
<dbReference type="NCBIfam" id="TIGR00238">
    <property type="entry name" value="KamA family radical SAM protein"/>
    <property type="match status" value="1"/>
</dbReference>
<evidence type="ECO:0000256" key="8">
    <source>
        <dbReference type="ARBA" id="ARBA00022723"/>
    </source>
</evidence>
<reference evidence="17 18" key="1">
    <citation type="journal article" date="2022" name="IScience">
        <title>An ultrasensitive nanofiber-based assay for enzymatic hydrolysis and deep-sea microbial degradation of cellulose.</title>
        <authorList>
            <person name="Tsudome M."/>
            <person name="Tachioka M."/>
            <person name="Miyazaki M."/>
            <person name="Uchimura K."/>
            <person name="Tsuda M."/>
            <person name="Takaki Y."/>
            <person name="Deguchi S."/>
        </authorList>
    </citation>
    <scope>NUCLEOTIDE SEQUENCE [LARGE SCALE GENOMIC DNA]</scope>
    <source>
        <strain evidence="17 18">GE09</strain>
    </source>
</reference>
<evidence type="ECO:0000259" key="16">
    <source>
        <dbReference type="PROSITE" id="PS51918"/>
    </source>
</evidence>
<feature type="binding site" evidence="14">
    <location>
        <position position="126"/>
    </location>
    <ligand>
        <name>[4Fe-4S] cluster</name>
        <dbReference type="ChEBI" id="CHEBI:49883"/>
        <note>4Fe-4S-S-AdoMet</note>
    </ligand>
</feature>
<dbReference type="InterPro" id="IPR013785">
    <property type="entry name" value="Aldolase_TIM"/>
</dbReference>
<evidence type="ECO:0000256" key="3">
    <source>
        <dbReference type="ARBA" id="ARBA00001966"/>
    </source>
</evidence>
<keyword evidence="9 15" id="KW-0663">Pyridoxal phosphate</keyword>
<evidence type="ECO:0000256" key="15">
    <source>
        <dbReference type="PIRSR" id="PIRSR603739-50"/>
    </source>
</evidence>
<dbReference type="NCBIfam" id="TIGR03821">
    <property type="entry name" value="EFP_modif_epmB"/>
    <property type="match status" value="1"/>
</dbReference>
<dbReference type="Pfam" id="PF04055">
    <property type="entry name" value="Radical_SAM"/>
    <property type="match status" value="1"/>
</dbReference>
<comment type="cofactor">
    <cofactor evidence="3">
        <name>[4Fe-4S] cluster</name>
        <dbReference type="ChEBI" id="CHEBI:49883"/>
    </cofactor>
</comment>